<organism evidence="7">
    <name type="scientific">freshwater metagenome</name>
    <dbReference type="NCBI Taxonomy" id="449393"/>
    <lineage>
        <taxon>unclassified sequences</taxon>
        <taxon>metagenomes</taxon>
        <taxon>ecological metagenomes</taxon>
    </lineage>
</organism>
<feature type="domain" description="EamA" evidence="6">
    <location>
        <begin position="11"/>
        <end position="139"/>
    </location>
</feature>
<proteinExistence type="predicted"/>
<evidence type="ECO:0000256" key="3">
    <source>
        <dbReference type="ARBA" id="ARBA00022989"/>
    </source>
</evidence>
<dbReference type="PANTHER" id="PTHR32322:SF2">
    <property type="entry name" value="EAMA DOMAIN-CONTAINING PROTEIN"/>
    <property type="match status" value="1"/>
</dbReference>
<feature type="transmembrane region" description="Helical" evidence="5">
    <location>
        <begin position="216"/>
        <end position="238"/>
    </location>
</feature>
<feature type="transmembrane region" description="Helical" evidence="5">
    <location>
        <begin position="272"/>
        <end position="289"/>
    </location>
</feature>
<feature type="transmembrane region" description="Helical" evidence="5">
    <location>
        <begin position="125"/>
        <end position="144"/>
    </location>
</feature>
<evidence type="ECO:0000259" key="6">
    <source>
        <dbReference type="Pfam" id="PF00892"/>
    </source>
</evidence>
<sequence>MKRWVALSAPVVFVLLWSTGFVGARYGLPYAPPFTLLAVRMVIAAAALAVMAAVVRSAWPRRTDAYRQSAIIGVLLHAGYLGGVFYAISVGLPVSVTALVVCLQPVVVAVLAGPALNEQLIPRQWLGIALGLVGALLVLTPGLLKQDSPDAYPPAAVIAVIIALCSAAAATLLQKRHGASIAMLPGTAVQYAAAAVVLGALALATEDIAIDWTPAFIGAMAWLIVALSIGAVLIMFWLLRVGTATGVSSLYYLVPPVTLFEAYVLFGERLSPLSLGGFGIATIGVALVRQRTGASDAARDDGAISTDTTA</sequence>
<feature type="transmembrane region" description="Helical" evidence="5">
    <location>
        <begin position="181"/>
        <end position="204"/>
    </location>
</feature>
<dbReference type="GO" id="GO:0016020">
    <property type="term" value="C:membrane"/>
    <property type="evidence" value="ECO:0007669"/>
    <property type="project" value="UniProtKB-SubCell"/>
</dbReference>
<feature type="transmembrane region" description="Helical" evidence="5">
    <location>
        <begin position="250"/>
        <end position="266"/>
    </location>
</feature>
<dbReference type="InterPro" id="IPR050638">
    <property type="entry name" value="AA-Vitamin_Transporters"/>
</dbReference>
<gene>
    <name evidence="7" type="ORF">UFOPK3772_03007</name>
</gene>
<dbReference type="AlphaFoldDB" id="A0A6J7LJJ1"/>
<comment type="subcellular location">
    <subcellularLocation>
        <location evidence="1">Membrane</location>
        <topology evidence="1">Multi-pass membrane protein</topology>
    </subcellularLocation>
</comment>
<feature type="transmembrane region" description="Helical" evidence="5">
    <location>
        <begin position="34"/>
        <end position="58"/>
    </location>
</feature>
<keyword evidence="2 5" id="KW-0812">Transmembrane</keyword>
<keyword evidence="4 5" id="KW-0472">Membrane</keyword>
<evidence type="ECO:0000256" key="1">
    <source>
        <dbReference type="ARBA" id="ARBA00004141"/>
    </source>
</evidence>
<dbReference type="Pfam" id="PF00892">
    <property type="entry name" value="EamA"/>
    <property type="match status" value="2"/>
</dbReference>
<feature type="transmembrane region" description="Helical" evidence="5">
    <location>
        <begin position="70"/>
        <end position="88"/>
    </location>
</feature>
<evidence type="ECO:0000256" key="4">
    <source>
        <dbReference type="ARBA" id="ARBA00023136"/>
    </source>
</evidence>
<dbReference type="EMBL" id="CAFBNE010000146">
    <property type="protein sequence ID" value="CAB4967675.1"/>
    <property type="molecule type" value="Genomic_DNA"/>
</dbReference>
<dbReference type="InterPro" id="IPR037185">
    <property type="entry name" value="EmrE-like"/>
</dbReference>
<evidence type="ECO:0000256" key="2">
    <source>
        <dbReference type="ARBA" id="ARBA00022692"/>
    </source>
</evidence>
<accession>A0A6J7LJJ1</accession>
<feature type="transmembrane region" description="Helical" evidence="5">
    <location>
        <begin position="156"/>
        <end position="174"/>
    </location>
</feature>
<evidence type="ECO:0000313" key="7">
    <source>
        <dbReference type="EMBL" id="CAB4967675.1"/>
    </source>
</evidence>
<evidence type="ECO:0000256" key="5">
    <source>
        <dbReference type="SAM" id="Phobius"/>
    </source>
</evidence>
<feature type="transmembrane region" description="Helical" evidence="5">
    <location>
        <begin position="94"/>
        <end position="113"/>
    </location>
</feature>
<dbReference type="SUPFAM" id="SSF103481">
    <property type="entry name" value="Multidrug resistance efflux transporter EmrE"/>
    <property type="match status" value="2"/>
</dbReference>
<reference evidence="7" key="1">
    <citation type="submission" date="2020-05" db="EMBL/GenBank/DDBJ databases">
        <authorList>
            <person name="Chiriac C."/>
            <person name="Salcher M."/>
            <person name="Ghai R."/>
            <person name="Kavagutti S V."/>
        </authorList>
    </citation>
    <scope>NUCLEOTIDE SEQUENCE</scope>
</reference>
<protein>
    <submittedName>
        <fullName evidence="7">Unannotated protein</fullName>
    </submittedName>
</protein>
<keyword evidence="3 5" id="KW-1133">Transmembrane helix</keyword>
<dbReference type="InterPro" id="IPR000620">
    <property type="entry name" value="EamA_dom"/>
</dbReference>
<feature type="domain" description="EamA" evidence="6">
    <location>
        <begin position="156"/>
        <end position="288"/>
    </location>
</feature>
<dbReference type="PANTHER" id="PTHR32322">
    <property type="entry name" value="INNER MEMBRANE TRANSPORTER"/>
    <property type="match status" value="1"/>
</dbReference>
<name>A0A6J7LJJ1_9ZZZZ</name>